<dbReference type="PANTHER" id="PTHR48063:SF112">
    <property type="entry name" value="RECEPTOR LIKE PROTEIN 30-LIKE"/>
    <property type="match status" value="1"/>
</dbReference>
<dbReference type="PANTHER" id="PTHR48063">
    <property type="entry name" value="LRR RECEPTOR-LIKE KINASE"/>
    <property type="match status" value="1"/>
</dbReference>
<dbReference type="AlphaFoldDB" id="A0AAD7L1D6"/>
<dbReference type="EMBL" id="JARAOO010000012">
    <property type="protein sequence ID" value="KAJ7949809.1"/>
    <property type="molecule type" value="Genomic_DNA"/>
</dbReference>
<dbReference type="KEGG" id="qsa:O6P43_030107"/>
<dbReference type="InterPro" id="IPR032675">
    <property type="entry name" value="LRR_dom_sf"/>
</dbReference>
<dbReference type="InterPro" id="IPR013210">
    <property type="entry name" value="LRR_N_plant-typ"/>
</dbReference>
<keyword evidence="2" id="KW-0433">Leucine-rich repeat</keyword>
<keyword evidence="8 11" id="KW-0675">Receptor</keyword>
<keyword evidence="3" id="KW-0812">Transmembrane</keyword>
<evidence type="ECO:0000256" key="9">
    <source>
        <dbReference type="ARBA" id="ARBA00023180"/>
    </source>
</evidence>
<protein>
    <submittedName>
        <fullName evidence="11">Leucine-rich repeat receptor protein kinase</fullName>
    </submittedName>
</protein>
<keyword evidence="12" id="KW-1185">Reference proteome</keyword>
<keyword evidence="11" id="KW-0808">Transferase</keyword>
<organism evidence="11 12">
    <name type="scientific">Quillaja saponaria</name>
    <name type="common">Soap bark tree</name>
    <dbReference type="NCBI Taxonomy" id="32244"/>
    <lineage>
        <taxon>Eukaryota</taxon>
        <taxon>Viridiplantae</taxon>
        <taxon>Streptophyta</taxon>
        <taxon>Embryophyta</taxon>
        <taxon>Tracheophyta</taxon>
        <taxon>Spermatophyta</taxon>
        <taxon>Magnoliopsida</taxon>
        <taxon>eudicotyledons</taxon>
        <taxon>Gunneridae</taxon>
        <taxon>Pentapetalae</taxon>
        <taxon>rosids</taxon>
        <taxon>fabids</taxon>
        <taxon>Fabales</taxon>
        <taxon>Quillajaceae</taxon>
        <taxon>Quillaja</taxon>
    </lineage>
</organism>
<keyword evidence="5" id="KW-0677">Repeat</keyword>
<dbReference type="InterPro" id="IPR046956">
    <property type="entry name" value="RLP23-like"/>
</dbReference>
<evidence type="ECO:0000256" key="7">
    <source>
        <dbReference type="ARBA" id="ARBA00023136"/>
    </source>
</evidence>
<evidence type="ECO:0000256" key="4">
    <source>
        <dbReference type="ARBA" id="ARBA00022729"/>
    </source>
</evidence>
<accession>A0AAD7L1D6</accession>
<dbReference type="FunFam" id="3.80.10.10:FF:000041">
    <property type="entry name" value="LRR receptor-like serine/threonine-protein kinase ERECTA"/>
    <property type="match status" value="1"/>
</dbReference>
<evidence type="ECO:0000259" key="10">
    <source>
        <dbReference type="Pfam" id="PF08263"/>
    </source>
</evidence>
<evidence type="ECO:0000256" key="6">
    <source>
        <dbReference type="ARBA" id="ARBA00022989"/>
    </source>
</evidence>
<keyword evidence="4" id="KW-0732">Signal</keyword>
<dbReference type="Pfam" id="PF08263">
    <property type="entry name" value="LRRNT_2"/>
    <property type="match status" value="1"/>
</dbReference>
<keyword evidence="9" id="KW-0325">Glycoprotein</keyword>
<comment type="caution">
    <text evidence="11">The sequence shown here is derived from an EMBL/GenBank/DDBJ whole genome shotgun (WGS) entry which is preliminary data.</text>
</comment>
<keyword evidence="6" id="KW-1133">Transmembrane helix</keyword>
<reference evidence="11" key="1">
    <citation type="journal article" date="2023" name="Science">
        <title>Elucidation of the pathway for biosynthesis of saponin adjuvants from the soapbark tree.</title>
        <authorList>
            <person name="Reed J."/>
            <person name="Orme A."/>
            <person name="El-Demerdash A."/>
            <person name="Owen C."/>
            <person name="Martin L.B.B."/>
            <person name="Misra R.C."/>
            <person name="Kikuchi S."/>
            <person name="Rejzek M."/>
            <person name="Martin A.C."/>
            <person name="Harkess A."/>
            <person name="Leebens-Mack J."/>
            <person name="Louveau T."/>
            <person name="Stephenson M.J."/>
            <person name="Osbourn A."/>
        </authorList>
    </citation>
    <scope>NUCLEOTIDE SEQUENCE</scope>
    <source>
        <strain evidence="11">S10</strain>
    </source>
</reference>
<sequence length="236" mass="26371">MCLKNATLISCIAKERQTLLKLKDSLEDPSNRLGSWEGNDCCKWKGVGCDAITGHVTKLDLSVSCFWFISECSISPFEARGVNSSLLELEDLNHLDLSGNNFHGSQIPVSFGSFKKLKHLNLSYSGFGGRVPENLGNLTDLHVLDISKNYDLYADHVDWVSQLSSLQYLDMSYVYLAKVFNLIQVLNALPFLLHVELSNCGLYNMRIPLGSSINATFLPNVQFLDLSNNAIWWSNS</sequence>
<keyword evidence="11" id="KW-0418">Kinase</keyword>
<dbReference type="SUPFAM" id="SSF52058">
    <property type="entry name" value="L domain-like"/>
    <property type="match status" value="1"/>
</dbReference>
<dbReference type="InterPro" id="IPR001611">
    <property type="entry name" value="Leu-rich_rpt"/>
</dbReference>
<evidence type="ECO:0000313" key="11">
    <source>
        <dbReference type="EMBL" id="KAJ7949809.1"/>
    </source>
</evidence>
<evidence type="ECO:0000313" key="12">
    <source>
        <dbReference type="Proteomes" id="UP001163823"/>
    </source>
</evidence>
<evidence type="ECO:0000256" key="5">
    <source>
        <dbReference type="ARBA" id="ARBA00022737"/>
    </source>
</evidence>
<evidence type="ECO:0000256" key="3">
    <source>
        <dbReference type="ARBA" id="ARBA00022692"/>
    </source>
</evidence>
<dbReference type="GO" id="GO:0016301">
    <property type="term" value="F:kinase activity"/>
    <property type="evidence" value="ECO:0007669"/>
    <property type="project" value="UniProtKB-KW"/>
</dbReference>
<name>A0AAD7L1D6_QUISA</name>
<dbReference type="GO" id="GO:0016020">
    <property type="term" value="C:membrane"/>
    <property type="evidence" value="ECO:0007669"/>
    <property type="project" value="UniProtKB-SubCell"/>
</dbReference>
<dbReference type="Gene3D" id="3.80.10.10">
    <property type="entry name" value="Ribonuclease Inhibitor"/>
    <property type="match status" value="1"/>
</dbReference>
<dbReference type="Proteomes" id="UP001163823">
    <property type="component" value="Chromosome 12"/>
</dbReference>
<gene>
    <name evidence="11" type="ORF">O6P43_030107</name>
</gene>
<comment type="subcellular location">
    <subcellularLocation>
        <location evidence="1">Membrane</location>
        <topology evidence="1">Single-pass type I membrane protein</topology>
    </subcellularLocation>
</comment>
<evidence type="ECO:0000256" key="1">
    <source>
        <dbReference type="ARBA" id="ARBA00004479"/>
    </source>
</evidence>
<keyword evidence="7" id="KW-0472">Membrane</keyword>
<proteinExistence type="predicted"/>
<dbReference type="Pfam" id="PF00560">
    <property type="entry name" value="LRR_1"/>
    <property type="match status" value="2"/>
</dbReference>
<feature type="domain" description="Leucine-rich repeat-containing N-terminal plant-type" evidence="10">
    <location>
        <begin position="14"/>
        <end position="50"/>
    </location>
</feature>
<evidence type="ECO:0000256" key="2">
    <source>
        <dbReference type="ARBA" id="ARBA00022614"/>
    </source>
</evidence>
<evidence type="ECO:0000256" key="8">
    <source>
        <dbReference type="ARBA" id="ARBA00023170"/>
    </source>
</evidence>